<evidence type="ECO:0000256" key="2">
    <source>
        <dbReference type="ARBA" id="ARBA00023277"/>
    </source>
</evidence>
<dbReference type="InterPro" id="IPR029056">
    <property type="entry name" value="Ribokinase-like"/>
</dbReference>
<comment type="caution">
    <text evidence="5">The sequence shown here is derived from an EMBL/GenBank/DDBJ whole genome shotgun (WGS) entry which is preliminary data.</text>
</comment>
<proteinExistence type="predicted"/>
<dbReference type="AlphaFoldDB" id="A0A848DB25"/>
<dbReference type="Pfam" id="PF00294">
    <property type="entry name" value="PfkB"/>
    <property type="match status" value="1"/>
</dbReference>
<dbReference type="PANTHER" id="PTHR46969:SF1">
    <property type="entry name" value="BIFUNCTIONAL PROTEIN HLDE"/>
    <property type="match status" value="1"/>
</dbReference>
<dbReference type="InterPro" id="IPR011611">
    <property type="entry name" value="PfkB_dom"/>
</dbReference>
<name>A0A848DB25_9PSEU</name>
<dbReference type="Gene3D" id="3.40.50.620">
    <property type="entry name" value="HUPs"/>
    <property type="match status" value="1"/>
</dbReference>
<evidence type="ECO:0000313" key="6">
    <source>
        <dbReference type="Proteomes" id="UP000586918"/>
    </source>
</evidence>
<dbReference type="InterPro" id="IPR004821">
    <property type="entry name" value="Cyt_trans-like"/>
</dbReference>
<dbReference type="Gene3D" id="3.40.1190.20">
    <property type="match status" value="1"/>
</dbReference>
<dbReference type="GO" id="GO:0033786">
    <property type="term" value="F:heptose-1-phosphate adenylyltransferase activity"/>
    <property type="evidence" value="ECO:0007669"/>
    <property type="project" value="TreeGrafter"/>
</dbReference>
<dbReference type="SUPFAM" id="SSF53613">
    <property type="entry name" value="Ribokinase-like"/>
    <property type="match status" value="1"/>
</dbReference>
<feature type="domain" description="Carbohydrate kinase PfkB" evidence="3">
    <location>
        <begin position="152"/>
        <end position="298"/>
    </location>
</feature>
<gene>
    <name evidence="5" type="ORF">HF519_00045</name>
</gene>
<evidence type="ECO:0000256" key="1">
    <source>
        <dbReference type="ARBA" id="ARBA00023268"/>
    </source>
</evidence>
<dbReference type="GO" id="GO:0033785">
    <property type="term" value="F:heptose 7-phosphate kinase activity"/>
    <property type="evidence" value="ECO:0007669"/>
    <property type="project" value="TreeGrafter"/>
</dbReference>
<organism evidence="5 6">
    <name type="scientific">Pseudonocardia bannensis</name>
    <dbReference type="NCBI Taxonomy" id="630973"/>
    <lineage>
        <taxon>Bacteria</taxon>
        <taxon>Bacillati</taxon>
        <taxon>Actinomycetota</taxon>
        <taxon>Actinomycetes</taxon>
        <taxon>Pseudonocardiales</taxon>
        <taxon>Pseudonocardiaceae</taxon>
        <taxon>Pseudonocardia</taxon>
    </lineage>
</organism>
<protein>
    <submittedName>
        <fullName evidence="5">Bifunctional heptose 7-phosphate kinase/heptose 1-phosphate adenyltransferase</fullName>
    </submittedName>
</protein>
<evidence type="ECO:0000259" key="3">
    <source>
        <dbReference type="Pfam" id="PF00294"/>
    </source>
</evidence>
<sequence length="481" mass="48110">MRSVVVVGDAMLDVDVDGHSDRLCPDAPAPVLNVTGETTRPGGAGLAAVLLAAGGPAVTFVTALAEDEPGDRLRELLGRAVQVVAGPAEGGTVVKCRWRAGGRPLLRTDRGEGRPGAGFGATVAGALESALARAGALLVSDYGHGVSADPVVGAAVARAVARGTPVVWDPHPRGPAPVPGATVATPNLGEARAAVANPDGGAATLPEVFALAGALLARWGCGALAITLGERGAAVAHRHGARAASPAPVVTGGDPCGAGDAFAARLATLLATGSTVDDAVDAAVTSATAFVARGGAGAVRWDGDRWRQPDDRPAPGAAARPAVLGLDTARELADRVRAAGGTVVASGGCFDLLHTGHSRTLAAARALGDCLLVLLNSDASVRRLKGPGRPVVPAPDRAELLAALECVDGVVVFDEDDPRAALDVLRPDLWVKGGDYDPADLLETPLVRSWGGEVVAVPYRPGRSTTRLVAAAAGMAEPAGG</sequence>
<dbReference type="RefSeq" id="WP_169409514.1">
    <property type="nucleotide sequence ID" value="NZ_JAAXKZ010000001.1"/>
</dbReference>
<evidence type="ECO:0000259" key="4">
    <source>
        <dbReference type="Pfam" id="PF01467"/>
    </source>
</evidence>
<keyword evidence="5" id="KW-0808">Transferase</keyword>
<dbReference type="Proteomes" id="UP000586918">
    <property type="component" value="Unassembled WGS sequence"/>
</dbReference>
<evidence type="ECO:0000313" key="5">
    <source>
        <dbReference type="EMBL" id="NMH90012.1"/>
    </source>
</evidence>
<dbReference type="InterPro" id="IPR014729">
    <property type="entry name" value="Rossmann-like_a/b/a_fold"/>
</dbReference>
<dbReference type="SUPFAM" id="SSF52374">
    <property type="entry name" value="Nucleotidylyl transferase"/>
    <property type="match status" value="1"/>
</dbReference>
<accession>A0A848DB25</accession>
<feature type="domain" description="Cytidyltransferase-like" evidence="4">
    <location>
        <begin position="347"/>
        <end position="436"/>
    </location>
</feature>
<dbReference type="Pfam" id="PF01467">
    <property type="entry name" value="CTP_transf_like"/>
    <property type="match status" value="1"/>
</dbReference>
<dbReference type="NCBIfam" id="TIGR00125">
    <property type="entry name" value="cyt_tran_rel"/>
    <property type="match status" value="1"/>
</dbReference>
<reference evidence="5 6" key="1">
    <citation type="submission" date="2020-04" db="EMBL/GenBank/DDBJ databases">
        <authorList>
            <person name="Klaysubun C."/>
            <person name="Duangmal K."/>
            <person name="Lipun K."/>
        </authorList>
    </citation>
    <scope>NUCLEOTIDE SEQUENCE [LARGE SCALE GENOMIC DNA]</scope>
    <source>
        <strain evidence="5 6">DSM 45300</strain>
    </source>
</reference>
<keyword evidence="2" id="KW-0119">Carbohydrate metabolism</keyword>
<dbReference type="PANTHER" id="PTHR46969">
    <property type="entry name" value="BIFUNCTIONAL PROTEIN HLDE"/>
    <property type="match status" value="1"/>
</dbReference>
<keyword evidence="5" id="KW-0418">Kinase</keyword>
<keyword evidence="1" id="KW-0511">Multifunctional enzyme</keyword>
<dbReference type="EMBL" id="JAAXKZ010000001">
    <property type="protein sequence ID" value="NMH90012.1"/>
    <property type="molecule type" value="Genomic_DNA"/>
</dbReference>
<keyword evidence="6" id="KW-1185">Reference proteome</keyword>
<dbReference type="GO" id="GO:0005829">
    <property type="term" value="C:cytosol"/>
    <property type="evidence" value="ECO:0007669"/>
    <property type="project" value="TreeGrafter"/>
</dbReference>